<dbReference type="InterPro" id="IPR035952">
    <property type="entry name" value="Rhomboid-like_sf"/>
</dbReference>
<comment type="caution">
    <text evidence="9">The sequence shown here is derived from an EMBL/GenBank/DDBJ whole genome shotgun (WGS) entry which is preliminary data.</text>
</comment>
<evidence type="ECO:0000256" key="6">
    <source>
        <dbReference type="ARBA" id="ARBA00023136"/>
    </source>
</evidence>
<protein>
    <submittedName>
        <fullName evidence="9">Membrane associated rhomboid family serine protease</fullName>
    </submittedName>
</protein>
<reference evidence="9 10" key="1">
    <citation type="submission" date="2020-07" db="EMBL/GenBank/DDBJ databases">
        <title>Sequencing the genomes of 1000 actinobacteria strains.</title>
        <authorList>
            <person name="Klenk H.-P."/>
        </authorList>
    </citation>
    <scope>NUCLEOTIDE SEQUENCE [LARGE SCALE GENOMIC DNA]</scope>
    <source>
        <strain evidence="9 10">DSM 44442</strain>
    </source>
</reference>
<evidence type="ECO:0000256" key="4">
    <source>
        <dbReference type="ARBA" id="ARBA00022801"/>
    </source>
</evidence>
<keyword evidence="9" id="KW-0645">Protease</keyword>
<dbReference type="GO" id="GO:0016020">
    <property type="term" value="C:membrane"/>
    <property type="evidence" value="ECO:0007669"/>
    <property type="project" value="UniProtKB-SubCell"/>
</dbReference>
<keyword evidence="6 7" id="KW-0472">Membrane</keyword>
<dbReference type="Proteomes" id="UP000572051">
    <property type="component" value="Unassembled WGS sequence"/>
</dbReference>
<keyword evidence="10" id="KW-1185">Reference proteome</keyword>
<feature type="transmembrane region" description="Helical" evidence="7">
    <location>
        <begin position="128"/>
        <end position="147"/>
    </location>
</feature>
<keyword evidence="4" id="KW-0378">Hydrolase</keyword>
<dbReference type="PANTHER" id="PTHR43731:SF14">
    <property type="entry name" value="PRESENILIN-ASSOCIATED RHOMBOID-LIKE PROTEIN, MITOCHONDRIAL"/>
    <property type="match status" value="1"/>
</dbReference>
<name>A0A7Z0JCA3_9ACTN</name>
<comment type="subcellular location">
    <subcellularLocation>
        <location evidence="1">Membrane</location>
        <topology evidence="1">Multi-pass membrane protein</topology>
    </subcellularLocation>
</comment>
<keyword evidence="3 7" id="KW-0812">Transmembrane</keyword>
<dbReference type="InterPro" id="IPR022764">
    <property type="entry name" value="Peptidase_S54_rhomboid_dom"/>
</dbReference>
<keyword evidence="5 7" id="KW-1133">Transmembrane helix</keyword>
<accession>A0A7Z0JCA3</accession>
<feature type="transmembrane region" description="Helical" evidence="7">
    <location>
        <begin position="221"/>
        <end position="241"/>
    </location>
</feature>
<proteinExistence type="inferred from homology"/>
<evidence type="ECO:0000256" key="5">
    <source>
        <dbReference type="ARBA" id="ARBA00022989"/>
    </source>
</evidence>
<feature type="transmembrane region" description="Helical" evidence="7">
    <location>
        <begin position="153"/>
        <end position="173"/>
    </location>
</feature>
<dbReference type="Gene3D" id="1.20.1540.10">
    <property type="entry name" value="Rhomboid-like"/>
    <property type="match status" value="1"/>
</dbReference>
<feature type="transmembrane region" description="Helical" evidence="7">
    <location>
        <begin position="94"/>
        <end position="116"/>
    </location>
</feature>
<gene>
    <name evidence="9" type="ORF">HNR10_005099</name>
</gene>
<dbReference type="Pfam" id="PF01694">
    <property type="entry name" value="Rhomboid"/>
    <property type="match status" value="1"/>
</dbReference>
<dbReference type="SUPFAM" id="SSF144091">
    <property type="entry name" value="Rhomboid-like"/>
    <property type="match status" value="1"/>
</dbReference>
<sequence length="255" mass="27658">MAALLPLNDDYPVRRAPVVAFTLIAVNVLVYLASPQASTAVWYPADMVGRYCAIEDYFMRWGAIPNEMLGRVDQARPLTEACGAIDGKSVWMSVFASMFVHSGPMHVIGNMVYLFVFGPVVEDRIGRVRFLGLYLVTGLAAVYAHAITDIDGTIPMVGASGAISGVLGAYLVVQFRSRVTSLVFGVIPMRLPGWALVGSYFAFQYLLYVTTSYAPGAGSNVAYAAHVYGFIAGVIAGLAVYRLRWRSGTRLSDVY</sequence>
<evidence type="ECO:0000313" key="9">
    <source>
        <dbReference type="EMBL" id="NYJ37218.1"/>
    </source>
</evidence>
<dbReference type="GO" id="GO:0004252">
    <property type="term" value="F:serine-type endopeptidase activity"/>
    <property type="evidence" value="ECO:0007669"/>
    <property type="project" value="InterPro"/>
</dbReference>
<dbReference type="AlphaFoldDB" id="A0A7Z0JCA3"/>
<organism evidence="9 10">
    <name type="scientific">Nocardiopsis aegyptia</name>
    <dbReference type="NCBI Taxonomy" id="220378"/>
    <lineage>
        <taxon>Bacteria</taxon>
        <taxon>Bacillati</taxon>
        <taxon>Actinomycetota</taxon>
        <taxon>Actinomycetes</taxon>
        <taxon>Streptosporangiales</taxon>
        <taxon>Nocardiopsidaceae</taxon>
        <taxon>Nocardiopsis</taxon>
    </lineage>
</organism>
<evidence type="ECO:0000256" key="2">
    <source>
        <dbReference type="ARBA" id="ARBA00009045"/>
    </source>
</evidence>
<comment type="similarity">
    <text evidence="2">Belongs to the peptidase S54 family.</text>
</comment>
<dbReference type="PANTHER" id="PTHR43731">
    <property type="entry name" value="RHOMBOID PROTEASE"/>
    <property type="match status" value="1"/>
</dbReference>
<dbReference type="EMBL" id="JACCFS010000001">
    <property type="protein sequence ID" value="NYJ37218.1"/>
    <property type="molecule type" value="Genomic_DNA"/>
</dbReference>
<dbReference type="InterPro" id="IPR050925">
    <property type="entry name" value="Rhomboid_protease_S54"/>
</dbReference>
<feature type="domain" description="Peptidase S54 rhomboid" evidence="8">
    <location>
        <begin position="91"/>
        <end position="241"/>
    </location>
</feature>
<evidence type="ECO:0000313" key="10">
    <source>
        <dbReference type="Proteomes" id="UP000572051"/>
    </source>
</evidence>
<dbReference type="GO" id="GO:0006508">
    <property type="term" value="P:proteolysis"/>
    <property type="evidence" value="ECO:0007669"/>
    <property type="project" value="UniProtKB-KW"/>
</dbReference>
<evidence type="ECO:0000256" key="3">
    <source>
        <dbReference type="ARBA" id="ARBA00022692"/>
    </source>
</evidence>
<feature type="transmembrane region" description="Helical" evidence="7">
    <location>
        <begin position="16"/>
        <end position="34"/>
    </location>
</feature>
<evidence type="ECO:0000259" key="8">
    <source>
        <dbReference type="Pfam" id="PF01694"/>
    </source>
</evidence>
<evidence type="ECO:0000256" key="1">
    <source>
        <dbReference type="ARBA" id="ARBA00004141"/>
    </source>
</evidence>
<dbReference type="RefSeq" id="WP_179827744.1">
    <property type="nucleotide sequence ID" value="NZ_JACCFS010000001.1"/>
</dbReference>
<evidence type="ECO:0000256" key="7">
    <source>
        <dbReference type="SAM" id="Phobius"/>
    </source>
</evidence>